<dbReference type="KEGG" id="lgi:LOTGIDRAFT_204264"/>
<name>V4A9Z9_LOTGI</name>
<dbReference type="Proteomes" id="UP000030746">
    <property type="component" value="Unassembled WGS sequence"/>
</dbReference>
<proteinExistence type="predicted"/>
<accession>V4A9Z9</accession>
<dbReference type="GeneID" id="20245694"/>
<reference evidence="2 3" key="1">
    <citation type="journal article" date="2013" name="Nature">
        <title>Insights into bilaterian evolution from three spiralian genomes.</title>
        <authorList>
            <person name="Simakov O."/>
            <person name="Marletaz F."/>
            <person name="Cho S.J."/>
            <person name="Edsinger-Gonzales E."/>
            <person name="Havlak P."/>
            <person name="Hellsten U."/>
            <person name="Kuo D.H."/>
            <person name="Larsson T."/>
            <person name="Lv J."/>
            <person name="Arendt D."/>
            <person name="Savage R."/>
            <person name="Osoegawa K."/>
            <person name="de Jong P."/>
            <person name="Grimwood J."/>
            <person name="Chapman J.A."/>
            <person name="Shapiro H."/>
            <person name="Aerts A."/>
            <person name="Otillar R.P."/>
            <person name="Terry A.Y."/>
            <person name="Boore J.L."/>
            <person name="Grigoriev I.V."/>
            <person name="Lindberg D.R."/>
            <person name="Seaver E.C."/>
            <person name="Weisblat D.A."/>
            <person name="Putnam N.H."/>
            <person name="Rokhsar D.S."/>
        </authorList>
    </citation>
    <scope>NUCLEOTIDE SEQUENCE [LARGE SCALE GENOMIC DNA]</scope>
</reference>
<dbReference type="AlphaFoldDB" id="V4A9Z9"/>
<organism evidence="2 3">
    <name type="scientific">Lottia gigantea</name>
    <name type="common">Giant owl limpet</name>
    <dbReference type="NCBI Taxonomy" id="225164"/>
    <lineage>
        <taxon>Eukaryota</taxon>
        <taxon>Metazoa</taxon>
        <taxon>Spiralia</taxon>
        <taxon>Lophotrochozoa</taxon>
        <taxon>Mollusca</taxon>
        <taxon>Gastropoda</taxon>
        <taxon>Patellogastropoda</taxon>
        <taxon>Lottioidea</taxon>
        <taxon>Lottiidae</taxon>
        <taxon>Lottia</taxon>
    </lineage>
</organism>
<dbReference type="Pfam" id="PF22593">
    <property type="entry name" value="SPMIP11"/>
    <property type="match status" value="1"/>
</dbReference>
<dbReference type="HOGENOM" id="CLU_1612692_0_0_1"/>
<gene>
    <name evidence="2" type="ORF">LOTGIDRAFT_204264</name>
</gene>
<feature type="region of interest" description="Disordered" evidence="1">
    <location>
        <begin position="110"/>
        <end position="138"/>
    </location>
</feature>
<keyword evidence="3" id="KW-1185">Reference proteome</keyword>
<dbReference type="CTD" id="20245694"/>
<evidence type="ECO:0000313" key="3">
    <source>
        <dbReference type="Proteomes" id="UP000030746"/>
    </source>
</evidence>
<evidence type="ECO:0000256" key="1">
    <source>
        <dbReference type="SAM" id="MobiDB-lite"/>
    </source>
</evidence>
<dbReference type="OMA" id="WVNKRYI"/>
<feature type="compositionally biased region" description="Low complexity" evidence="1">
    <location>
        <begin position="124"/>
        <end position="135"/>
    </location>
</feature>
<sequence length="165" mass="19058">MASECIGSYAGYKYSYNRQTNGEKTNPLEKKNQDSSLVWVTKRYIPTDLRVSAPVPRRKIVTSELPPLDRNWKIASDQSLRSFERRDDRVYLSHPSTRSEEWSTLRQSLPSRGTMFKPNPPNWGSGYSGTSSFSGNRPKRFPLVNSPMTRYVDDMHKTNPLFTLY</sequence>
<dbReference type="RefSeq" id="XP_009059201.1">
    <property type="nucleotide sequence ID" value="XM_009060953.1"/>
</dbReference>
<evidence type="ECO:0000313" key="2">
    <source>
        <dbReference type="EMBL" id="ESO90126.1"/>
    </source>
</evidence>
<protein>
    <submittedName>
        <fullName evidence="2">Uncharacterized protein</fullName>
    </submittedName>
</protein>
<dbReference type="OrthoDB" id="10059362at2759"/>
<dbReference type="EMBL" id="KB202481">
    <property type="protein sequence ID" value="ESO90126.1"/>
    <property type="molecule type" value="Genomic_DNA"/>
</dbReference>